<dbReference type="EMBL" id="FUEG01000001">
    <property type="protein sequence ID" value="SJK96835.1"/>
    <property type="molecule type" value="Genomic_DNA"/>
</dbReference>
<reference evidence="2" key="1">
    <citation type="journal article" date="2017" name="Nat. Ecol. Evol.">
        <title>Genome expansion and lineage-specific genetic innovations in the forest pathogenic fungi Armillaria.</title>
        <authorList>
            <person name="Sipos G."/>
            <person name="Prasanna A.N."/>
            <person name="Walter M.C."/>
            <person name="O'Connor E."/>
            <person name="Balint B."/>
            <person name="Krizsan K."/>
            <person name="Kiss B."/>
            <person name="Hess J."/>
            <person name="Varga T."/>
            <person name="Slot J."/>
            <person name="Riley R."/>
            <person name="Boka B."/>
            <person name="Rigling D."/>
            <person name="Barry K."/>
            <person name="Lee J."/>
            <person name="Mihaltcheva S."/>
            <person name="LaButti K."/>
            <person name="Lipzen A."/>
            <person name="Waldron R."/>
            <person name="Moloney N.M."/>
            <person name="Sperisen C."/>
            <person name="Kredics L."/>
            <person name="Vagvoelgyi C."/>
            <person name="Patrignani A."/>
            <person name="Fitzpatrick D."/>
            <person name="Nagy I."/>
            <person name="Doyle S."/>
            <person name="Anderson J.B."/>
            <person name="Grigoriev I.V."/>
            <person name="Gueldener U."/>
            <person name="Muensterkoetter M."/>
            <person name="Nagy L.G."/>
        </authorList>
    </citation>
    <scope>NUCLEOTIDE SEQUENCE [LARGE SCALE GENOMIC DNA]</scope>
    <source>
        <strain evidence="2">C18/9</strain>
    </source>
</reference>
<name>A0A284QK47_ARMOS</name>
<proteinExistence type="predicted"/>
<protein>
    <submittedName>
        <fullName evidence="1">Uncharacterized protein</fullName>
    </submittedName>
</protein>
<gene>
    <name evidence="1" type="ORF">ARMOST_00081</name>
</gene>
<evidence type="ECO:0000313" key="1">
    <source>
        <dbReference type="EMBL" id="SJK96835.1"/>
    </source>
</evidence>
<keyword evidence="2" id="KW-1185">Reference proteome</keyword>
<organism evidence="1 2">
    <name type="scientific">Armillaria ostoyae</name>
    <name type="common">Armillaria root rot fungus</name>
    <dbReference type="NCBI Taxonomy" id="47428"/>
    <lineage>
        <taxon>Eukaryota</taxon>
        <taxon>Fungi</taxon>
        <taxon>Dikarya</taxon>
        <taxon>Basidiomycota</taxon>
        <taxon>Agaricomycotina</taxon>
        <taxon>Agaricomycetes</taxon>
        <taxon>Agaricomycetidae</taxon>
        <taxon>Agaricales</taxon>
        <taxon>Marasmiineae</taxon>
        <taxon>Physalacriaceae</taxon>
        <taxon>Armillaria</taxon>
    </lineage>
</organism>
<sequence length="66" mass="7407">MSEFPSCDVINLNLLTDHRMDMFMTAMPKEARSQIIIPDAIAYYQAQPTPPPLSQYLSGMTNLEGT</sequence>
<dbReference type="Proteomes" id="UP000219338">
    <property type="component" value="Unassembled WGS sequence"/>
</dbReference>
<accession>A0A284QK47</accession>
<evidence type="ECO:0000313" key="2">
    <source>
        <dbReference type="Proteomes" id="UP000219338"/>
    </source>
</evidence>
<dbReference type="AlphaFoldDB" id="A0A284QK47"/>